<gene>
    <name evidence="2" type="ORF">HBJ55_06665</name>
</gene>
<reference evidence="2 3" key="1">
    <citation type="submission" date="2020-03" db="EMBL/GenBank/DDBJ databases">
        <title>Identification of Halomonas strains.</title>
        <authorList>
            <person name="Xiao Z."/>
            <person name="Dong F."/>
            <person name="Wang Z."/>
            <person name="Zhao J.-Y."/>
        </authorList>
    </citation>
    <scope>NUCLEOTIDE SEQUENCE [LARGE SCALE GENOMIC DNA]</scope>
    <source>
        <strain evidence="2 3">DX6</strain>
    </source>
</reference>
<evidence type="ECO:0000313" key="2">
    <source>
        <dbReference type="EMBL" id="NIC05101.1"/>
    </source>
</evidence>
<dbReference type="Proteomes" id="UP001318321">
    <property type="component" value="Unassembled WGS sequence"/>
</dbReference>
<proteinExistence type="predicted"/>
<keyword evidence="3" id="KW-1185">Reference proteome</keyword>
<dbReference type="InterPro" id="IPR007446">
    <property type="entry name" value="PilP"/>
</dbReference>
<sequence length="174" mass="19155">MKRRSTMVLLALLLAGCADPRLGELDSRLTDIRTNPGAPRVLEMPEVPSYESTPYQASDHRSPFRPQLPEPEEAPAGSSDLAPDLERAREPLEAFDLEALRLVGILTMGGQTHALVRAPEGEVYRLRTGNYLGRNHGRIVSITDSTVQLVELVPTGGGGWMERTTNLALEETRR</sequence>
<dbReference type="RefSeq" id="WP_167112337.1">
    <property type="nucleotide sequence ID" value="NZ_JAAQTO010000016.1"/>
</dbReference>
<accession>A0ABX0PRA1</accession>
<dbReference type="PROSITE" id="PS51257">
    <property type="entry name" value="PROKAR_LIPOPROTEIN"/>
    <property type="match status" value="1"/>
</dbReference>
<organism evidence="2 3">
    <name type="scientific">Billgrantia bachuensis</name>
    <dbReference type="NCBI Taxonomy" id="2717286"/>
    <lineage>
        <taxon>Bacteria</taxon>
        <taxon>Pseudomonadati</taxon>
        <taxon>Pseudomonadota</taxon>
        <taxon>Gammaproteobacteria</taxon>
        <taxon>Oceanospirillales</taxon>
        <taxon>Halomonadaceae</taxon>
        <taxon>Billgrantia</taxon>
    </lineage>
</organism>
<evidence type="ECO:0000256" key="1">
    <source>
        <dbReference type="SAM" id="MobiDB-lite"/>
    </source>
</evidence>
<dbReference type="Gene3D" id="2.30.30.830">
    <property type="match status" value="1"/>
</dbReference>
<comment type="caution">
    <text evidence="2">The sequence shown here is derived from an EMBL/GenBank/DDBJ whole genome shotgun (WGS) entry which is preliminary data.</text>
</comment>
<feature type="region of interest" description="Disordered" evidence="1">
    <location>
        <begin position="30"/>
        <end position="83"/>
    </location>
</feature>
<evidence type="ECO:0000313" key="3">
    <source>
        <dbReference type="Proteomes" id="UP001318321"/>
    </source>
</evidence>
<dbReference type="Pfam" id="PF04351">
    <property type="entry name" value="PilP"/>
    <property type="match status" value="1"/>
</dbReference>
<dbReference type="EMBL" id="JAAQTO010000016">
    <property type="protein sequence ID" value="NIC05101.1"/>
    <property type="molecule type" value="Genomic_DNA"/>
</dbReference>
<protein>
    <submittedName>
        <fullName evidence="2">Pilus assembly protein PilP</fullName>
    </submittedName>
</protein>
<dbReference type="PIRSF" id="PIRSF016481">
    <property type="entry name" value="Pilus_assembly_PilP"/>
    <property type="match status" value="1"/>
</dbReference>
<name>A0ABX0PRA1_9GAMM</name>